<evidence type="ECO:0000256" key="1">
    <source>
        <dbReference type="ARBA" id="ARBA00006484"/>
    </source>
</evidence>
<protein>
    <submittedName>
        <fullName evidence="4">SDR family NAD(P)-dependent oxidoreductase</fullName>
    </submittedName>
</protein>
<dbReference type="Pfam" id="PF00106">
    <property type="entry name" value="adh_short"/>
    <property type="match status" value="1"/>
</dbReference>
<dbReference type="PANTHER" id="PTHR44196:SF1">
    <property type="entry name" value="DEHYDROGENASE_REDUCTASE SDR FAMILY MEMBER 7B"/>
    <property type="match status" value="1"/>
</dbReference>
<dbReference type="RefSeq" id="WP_130603249.1">
    <property type="nucleotide sequence ID" value="NZ_CP036200.1"/>
</dbReference>
<dbReference type="GO" id="GO:0016020">
    <property type="term" value="C:membrane"/>
    <property type="evidence" value="ECO:0007669"/>
    <property type="project" value="TreeGrafter"/>
</dbReference>
<gene>
    <name evidence="4" type="ORF">EXU30_04865</name>
</gene>
<feature type="region of interest" description="Disordered" evidence="3">
    <location>
        <begin position="267"/>
        <end position="296"/>
    </location>
</feature>
<dbReference type="GO" id="GO:0016491">
    <property type="term" value="F:oxidoreductase activity"/>
    <property type="evidence" value="ECO:0007669"/>
    <property type="project" value="UniProtKB-KW"/>
</dbReference>
<dbReference type="AlphaFoldDB" id="A0A411PMM3"/>
<dbReference type="Gene3D" id="3.40.50.720">
    <property type="entry name" value="NAD(P)-binding Rossmann-like Domain"/>
    <property type="match status" value="1"/>
</dbReference>
<reference evidence="4 5" key="1">
    <citation type="submission" date="2019-02" db="EMBL/GenBank/DDBJ databases">
        <title>Shewanella sp. D4-2 isolated from Dokdo Island.</title>
        <authorList>
            <person name="Baek K."/>
        </authorList>
    </citation>
    <scope>NUCLEOTIDE SEQUENCE [LARGE SCALE GENOMIC DNA]</scope>
    <source>
        <strain evidence="4 5">D4-2</strain>
    </source>
</reference>
<evidence type="ECO:0000313" key="5">
    <source>
        <dbReference type="Proteomes" id="UP000291106"/>
    </source>
</evidence>
<evidence type="ECO:0000256" key="2">
    <source>
        <dbReference type="ARBA" id="ARBA00023002"/>
    </source>
</evidence>
<dbReference type="PRINTS" id="PR00081">
    <property type="entry name" value="GDHRDH"/>
</dbReference>
<dbReference type="InterPro" id="IPR020904">
    <property type="entry name" value="Sc_DH/Rdtase_CS"/>
</dbReference>
<dbReference type="PROSITE" id="PS00061">
    <property type="entry name" value="ADH_SHORT"/>
    <property type="match status" value="1"/>
</dbReference>
<keyword evidence="5" id="KW-1185">Reference proteome</keyword>
<evidence type="ECO:0000313" key="4">
    <source>
        <dbReference type="EMBL" id="QBF84792.1"/>
    </source>
</evidence>
<dbReference type="Proteomes" id="UP000291106">
    <property type="component" value="Chromosome"/>
</dbReference>
<name>A0A411PMM3_9GAMM</name>
<dbReference type="InterPro" id="IPR036291">
    <property type="entry name" value="NAD(P)-bd_dom_sf"/>
</dbReference>
<sequence length="296" mass="32277">MPCVLITGASSGIGYSLAKHYFDQGWQVIACGRNSAKLALLEESCLAASCAISFDNNSSTGCVQGKIHQLSFDITNKQQVLSAGEQLKQLIADENLSLTQVVLNAGSCEYIDDVSRFDSDLFARVINTNVVATGFCLEAFLPLLVEDGRIALMSSSAIYLPFPRAQAYGASKAAVTYLAESLRVDLQASKRHVSVIHPGFVQTPLTDKNDFSMPMRISSEQAASYIYQGMKVGRNDIHFPRRFTYMLKLLGMLPTFIKLKLLGADANNKSSRNKQDSGPKLTSNSKSSATKRVKQV</sequence>
<keyword evidence="2" id="KW-0560">Oxidoreductase</keyword>
<dbReference type="InterPro" id="IPR002347">
    <property type="entry name" value="SDR_fam"/>
</dbReference>
<proteinExistence type="inferred from homology"/>
<dbReference type="PANTHER" id="PTHR44196">
    <property type="entry name" value="DEHYDROGENASE/REDUCTASE SDR FAMILY MEMBER 7B"/>
    <property type="match status" value="1"/>
</dbReference>
<dbReference type="EMBL" id="CP036200">
    <property type="protein sequence ID" value="QBF84792.1"/>
    <property type="molecule type" value="Genomic_DNA"/>
</dbReference>
<evidence type="ECO:0000256" key="3">
    <source>
        <dbReference type="SAM" id="MobiDB-lite"/>
    </source>
</evidence>
<dbReference type="OrthoDB" id="335726at2"/>
<dbReference type="KEGG" id="smai:EXU30_04865"/>
<organism evidence="4 5">
    <name type="scientific">Shewanella maritima</name>
    <dbReference type="NCBI Taxonomy" id="2520507"/>
    <lineage>
        <taxon>Bacteria</taxon>
        <taxon>Pseudomonadati</taxon>
        <taxon>Pseudomonadota</taxon>
        <taxon>Gammaproteobacteria</taxon>
        <taxon>Alteromonadales</taxon>
        <taxon>Shewanellaceae</taxon>
        <taxon>Shewanella</taxon>
    </lineage>
</organism>
<accession>A0A411PMM3</accession>
<comment type="similarity">
    <text evidence="1">Belongs to the short-chain dehydrogenases/reductases (SDR) family.</text>
</comment>
<dbReference type="SUPFAM" id="SSF51735">
    <property type="entry name" value="NAD(P)-binding Rossmann-fold domains"/>
    <property type="match status" value="1"/>
</dbReference>